<dbReference type="AlphaFoldDB" id="A0A1Y2DL76"/>
<dbReference type="Proteomes" id="UP000193467">
    <property type="component" value="Unassembled WGS sequence"/>
</dbReference>
<keyword evidence="2" id="KW-1185">Reference proteome</keyword>
<dbReference type="EMBL" id="MCGR01000075">
    <property type="protein sequence ID" value="ORY59886.1"/>
    <property type="molecule type" value="Genomic_DNA"/>
</dbReference>
<dbReference type="Gene3D" id="3.80.10.10">
    <property type="entry name" value="Ribonuclease Inhibitor"/>
    <property type="match status" value="2"/>
</dbReference>
<name>A0A1Y2DL76_9BASI</name>
<dbReference type="SUPFAM" id="SSF52047">
    <property type="entry name" value="RNI-like"/>
    <property type="match status" value="1"/>
</dbReference>
<protein>
    <submittedName>
        <fullName evidence="1">Uncharacterized protein</fullName>
    </submittedName>
</protein>
<organism evidence="1 2">
    <name type="scientific">Leucosporidium creatinivorum</name>
    <dbReference type="NCBI Taxonomy" id="106004"/>
    <lineage>
        <taxon>Eukaryota</taxon>
        <taxon>Fungi</taxon>
        <taxon>Dikarya</taxon>
        <taxon>Basidiomycota</taxon>
        <taxon>Pucciniomycotina</taxon>
        <taxon>Microbotryomycetes</taxon>
        <taxon>Leucosporidiales</taxon>
        <taxon>Leucosporidium</taxon>
    </lineage>
</organism>
<evidence type="ECO:0000313" key="1">
    <source>
        <dbReference type="EMBL" id="ORY59886.1"/>
    </source>
</evidence>
<accession>A0A1Y2DL76</accession>
<evidence type="ECO:0000313" key="2">
    <source>
        <dbReference type="Proteomes" id="UP000193467"/>
    </source>
</evidence>
<proteinExistence type="predicted"/>
<gene>
    <name evidence="1" type="ORF">BCR35DRAFT_355269</name>
</gene>
<dbReference type="InParanoid" id="A0A1Y2DL76"/>
<sequence>MGLEGPSLLYALPPELLTKIATLTSPSFASPTHGDKRPLARLRLTSRLLYEIASPLFWHTVRIPGNASRGSLGHNEAFARLFKMRERGEVPRPRTLIKEMLFVVPDGTYQLSASLLGSFTALRTLHLEVTRPDRHSIAFDSSLAEGLLDLPQLEELRLIGFTSRSDSSFTIYDMPNLHTLALENCESLNRLLGLEKMVPHLKLAADAADRPIDNWLTDRQWDQVEMLELGGATFADILSEPGALPRDLVDSLMALGHPPTHLQHLHLDSFVLVDSSRAEELFAALKRGPLTSLRFASLRSSSALKELSAVSALFPQLETLQIDDFEWNAETASFTPLTPLLDNFTVLRTLRVASRPSSSPFPLSAELIAAAADSTAMLRVDILDAREATLFNLVRASCEEKFVVYE</sequence>
<dbReference type="InterPro" id="IPR032675">
    <property type="entry name" value="LRR_dom_sf"/>
</dbReference>
<reference evidence="1 2" key="1">
    <citation type="submission" date="2016-07" db="EMBL/GenBank/DDBJ databases">
        <title>Pervasive Adenine N6-methylation of Active Genes in Fungi.</title>
        <authorList>
            <consortium name="DOE Joint Genome Institute"/>
            <person name="Mondo S.J."/>
            <person name="Dannebaum R.O."/>
            <person name="Kuo R.C."/>
            <person name="Labutti K."/>
            <person name="Haridas S."/>
            <person name="Kuo A."/>
            <person name="Salamov A."/>
            <person name="Ahrendt S.R."/>
            <person name="Lipzen A."/>
            <person name="Sullivan W."/>
            <person name="Andreopoulos W.B."/>
            <person name="Clum A."/>
            <person name="Lindquist E."/>
            <person name="Daum C."/>
            <person name="Ramamoorthy G.K."/>
            <person name="Gryganskyi A."/>
            <person name="Culley D."/>
            <person name="Magnuson J.K."/>
            <person name="James T.Y."/>
            <person name="O'Malley M.A."/>
            <person name="Stajich J.E."/>
            <person name="Spatafora J.W."/>
            <person name="Visel A."/>
            <person name="Grigoriev I.V."/>
        </authorList>
    </citation>
    <scope>NUCLEOTIDE SEQUENCE [LARGE SCALE GENOMIC DNA]</scope>
    <source>
        <strain evidence="1 2">62-1032</strain>
    </source>
</reference>
<comment type="caution">
    <text evidence="1">The sequence shown here is derived from an EMBL/GenBank/DDBJ whole genome shotgun (WGS) entry which is preliminary data.</text>
</comment>